<evidence type="ECO:0000313" key="16">
    <source>
        <dbReference type="Proteomes" id="UP000440732"/>
    </source>
</evidence>
<evidence type="ECO:0008006" key="22">
    <source>
        <dbReference type="Google" id="ProtNLM"/>
    </source>
</evidence>
<evidence type="ECO:0000313" key="8">
    <source>
        <dbReference type="EMBL" id="KAE9213154.1"/>
    </source>
</evidence>
<proteinExistence type="predicted"/>
<dbReference type="Proteomes" id="UP000440367">
    <property type="component" value="Unassembled WGS sequence"/>
</dbReference>
<dbReference type="EMBL" id="QXGA01000741">
    <property type="protein sequence ID" value="KAE9141989.1"/>
    <property type="molecule type" value="Genomic_DNA"/>
</dbReference>
<dbReference type="EMBL" id="QXFY01001041">
    <property type="protein sequence ID" value="KAE9330309.1"/>
    <property type="molecule type" value="Genomic_DNA"/>
</dbReference>
<dbReference type="Proteomes" id="UP000488956">
    <property type="component" value="Unassembled WGS sequence"/>
</dbReference>
<sequence>MGAARVCASVCCLIQGVSATTPIRLPCLPTKDSEPACCSPSPPRGPVAVDASQACASARCAVQDVSGILVSELDDVPRTVHLITTAVPTH</sequence>
<evidence type="ECO:0000313" key="12">
    <source>
        <dbReference type="Proteomes" id="UP000429523"/>
    </source>
</evidence>
<evidence type="ECO:0000313" key="10">
    <source>
        <dbReference type="EMBL" id="KAE9303539.1"/>
    </source>
</evidence>
<evidence type="ECO:0000313" key="17">
    <source>
        <dbReference type="Proteomes" id="UP000441208"/>
    </source>
</evidence>
<evidence type="ECO:0000313" key="20">
    <source>
        <dbReference type="Proteomes" id="UP000486351"/>
    </source>
</evidence>
<dbReference type="EMBL" id="QXGB01000762">
    <property type="protein sequence ID" value="KAE9204952.1"/>
    <property type="molecule type" value="Genomic_DNA"/>
</dbReference>
<keyword evidence="1" id="KW-0732">Signal</keyword>
<evidence type="ECO:0000313" key="7">
    <source>
        <dbReference type="EMBL" id="KAE9204952.1"/>
    </source>
</evidence>
<evidence type="ECO:0000313" key="2">
    <source>
        <dbReference type="EMBL" id="KAE8937997.1"/>
    </source>
</evidence>
<dbReference type="EMBL" id="QXFZ01000824">
    <property type="protein sequence ID" value="KAE9103699.1"/>
    <property type="molecule type" value="Genomic_DNA"/>
</dbReference>
<evidence type="ECO:0000313" key="13">
    <source>
        <dbReference type="Proteomes" id="UP000433483"/>
    </source>
</evidence>
<evidence type="ECO:0000313" key="21">
    <source>
        <dbReference type="Proteomes" id="UP000488956"/>
    </source>
</evidence>
<feature type="signal peptide" evidence="1">
    <location>
        <begin position="1"/>
        <end position="19"/>
    </location>
</feature>
<dbReference type="OrthoDB" id="138206at2759"/>
<evidence type="ECO:0000313" key="6">
    <source>
        <dbReference type="EMBL" id="KAE9141989.1"/>
    </source>
</evidence>
<evidence type="ECO:0000313" key="15">
    <source>
        <dbReference type="Proteomes" id="UP000440367"/>
    </source>
</evidence>
<gene>
    <name evidence="10" type="ORF">PF001_g13496</name>
    <name evidence="9" type="ORF">PF002_g15104</name>
    <name evidence="8" type="ORF">PF004_g15432</name>
    <name evidence="7" type="ORF">PF005_g13600</name>
    <name evidence="6" type="ORF">PF006_g12865</name>
    <name evidence="5" type="ORF">PF007_g14313</name>
    <name evidence="11" type="ORF">PF008_g15748</name>
    <name evidence="2" type="ORF">PF009_g12105</name>
    <name evidence="4" type="ORF">PF010_g14296</name>
    <name evidence="3" type="ORF">PF011_g5172</name>
</gene>
<dbReference type="EMBL" id="QXGE01000798">
    <property type="protein sequence ID" value="KAE9303539.1"/>
    <property type="molecule type" value="Genomic_DNA"/>
</dbReference>
<evidence type="ECO:0000313" key="3">
    <source>
        <dbReference type="EMBL" id="KAE9020920.1"/>
    </source>
</evidence>
<feature type="chain" id="PRO_5036380070" description="Secreted protein" evidence="1">
    <location>
        <begin position="20"/>
        <end position="90"/>
    </location>
</feature>
<dbReference type="Proteomes" id="UP000441208">
    <property type="component" value="Unassembled WGS sequence"/>
</dbReference>
<dbReference type="Proteomes" id="UP000429523">
    <property type="component" value="Unassembled WGS sequence"/>
</dbReference>
<dbReference type="Proteomes" id="UP000486351">
    <property type="component" value="Unassembled WGS sequence"/>
</dbReference>
<evidence type="ECO:0000313" key="14">
    <source>
        <dbReference type="Proteomes" id="UP000437068"/>
    </source>
</evidence>
<dbReference type="Proteomes" id="UP000433483">
    <property type="component" value="Unassembled WGS sequence"/>
</dbReference>
<dbReference type="EMBL" id="QXGF01000593">
    <property type="protein sequence ID" value="KAE8937997.1"/>
    <property type="molecule type" value="Genomic_DNA"/>
</dbReference>
<dbReference type="EMBL" id="QXGD01000834">
    <property type="protein sequence ID" value="KAE9222957.1"/>
    <property type="molecule type" value="Genomic_DNA"/>
</dbReference>
<dbReference type="Proteomes" id="UP000437068">
    <property type="component" value="Unassembled WGS sequence"/>
</dbReference>
<keyword evidence="13" id="KW-1185">Reference proteome</keyword>
<dbReference type="Proteomes" id="UP000476176">
    <property type="component" value="Unassembled WGS sequence"/>
</dbReference>
<dbReference type="EMBL" id="QXGC01001034">
    <property type="protein sequence ID" value="KAE9213154.1"/>
    <property type="molecule type" value="Genomic_DNA"/>
</dbReference>
<dbReference type="Proteomes" id="UP000440732">
    <property type="component" value="Unassembled WGS sequence"/>
</dbReference>
<dbReference type="EMBL" id="QXFX01000877">
    <property type="protein sequence ID" value="KAE9101895.1"/>
    <property type="molecule type" value="Genomic_DNA"/>
</dbReference>
<reference evidence="18 19" key="1">
    <citation type="submission" date="2018-09" db="EMBL/GenBank/DDBJ databases">
        <title>Genomic investigation of the strawberry pathogen Phytophthora fragariae indicates pathogenicity is determined by transcriptional variation in three key races.</title>
        <authorList>
            <person name="Adams T.M."/>
            <person name="Armitage A.D."/>
            <person name="Sobczyk M.K."/>
            <person name="Bates H.J."/>
            <person name="Dunwell J.M."/>
            <person name="Nellist C.F."/>
            <person name="Harrison R.J."/>
        </authorList>
    </citation>
    <scope>NUCLEOTIDE SEQUENCE [LARGE SCALE GENOMIC DNA]</scope>
    <source>
        <strain evidence="10 14">A4</strain>
        <strain evidence="9 15">BC-1</strain>
        <strain evidence="8 19">BC-23</strain>
        <strain evidence="7 13">NOV-27</strain>
        <strain evidence="6 16">NOV-5</strain>
        <strain evidence="5 17">NOV-71</strain>
        <strain evidence="11 20">NOV-77</strain>
        <strain evidence="2 12">NOV-9</strain>
        <strain evidence="4 21">ONT-3</strain>
        <strain evidence="3 18">SCRP245</strain>
    </source>
</reference>
<evidence type="ECO:0000313" key="18">
    <source>
        <dbReference type="Proteomes" id="UP000460718"/>
    </source>
</evidence>
<evidence type="ECO:0000256" key="1">
    <source>
        <dbReference type="SAM" id="SignalP"/>
    </source>
</evidence>
<dbReference type="Proteomes" id="UP000460718">
    <property type="component" value="Unassembled WGS sequence"/>
</dbReference>
<dbReference type="EMBL" id="QXFW01000198">
    <property type="protein sequence ID" value="KAE9020920.1"/>
    <property type="molecule type" value="Genomic_DNA"/>
</dbReference>
<dbReference type="AlphaFoldDB" id="A0A6A3LRG9"/>
<comment type="caution">
    <text evidence="3">The sequence shown here is derived from an EMBL/GenBank/DDBJ whole genome shotgun (WGS) entry which is preliminary data.</text>
</comment>
<accession>A0A6A3LRG9</accession>
<protein>
    <recommendedName>
        <fullName evidence="22">Secreted protein</fullName>
    </recommendedName>
</protein>
<evidence type="ECO:0000313" key="19">
    <source>
        <dbReference type="Proteomes" id="UP000476176"/>
    </source>
</evidence>
<evidence type="ECO:0000313" key="11">
    <source>
        <dbReference type="EMBL" id="KAE9330309.1"/>
    </source>
</evidence>
<evidence type="ECO:0000313" key="4">
    <source>
        <dbReference type="EMBL" id="KAE9101895.1"/>
    </source>
</evidence>
<organism evidence="3 18">
    <name type="scientific">Phytophthora fragariae</name>
    <dbReference type="NCBI Taxonomy" id="53985"/>
    <lineage>
        <taxon>Eukaryota</taxon>
        <taxon>Sar</taxon>
        <taxon>Stramenopiles</taxon>
        <taxon>Oomycota</taxon>
        <taxon>Peronosporomycetes</taxon>
        <taxon>Peronosporales</taxon>
        <taxon>Peronosporaceae</taxon>
        <taxon>Phytophthora</taxon>
    </lineage>
</organism>
<evidence type="ECO:0000313" key="9">
    <source>
        <dbReference type="EMBL" id="KAE9222957.1"/>
    </source>
</evidence>
<name>A0A6A3LRG9_9STRA</name>
<evidence type="ECO:0000313" key="5">
    <source>
        <dbReference type="EMBL" id="KAE9103699.1"/>
    </source>
</evidence>